<feature type="domain" description="RING-type" evidence="10">
    <location>
        <begin position="412"/>
        <end position="462"/>
    </location>
</feature>
<keyword evidence="6" id="KW-0833">Ubl conjugation pathway</keyword>
<dbReference type="InterPro" id="IPR013083">
    <property type="entry name" value="Znf_RING/FYVE/PHD"/>
</dbReference>
<evidence type="ECO:0000259" key="10">
    <source>
        <dbReference type="PROSITE" id="PS50089"/>
    </source>
</evidence>
<protein>
    <recommendedName>
        <fullName evidence="3">RanBP-type and C3HC4-type zinc finger-containing protein 1</fullName>
        <ecNumber evidence="2">2.3.2.31</ecNumber>
    </recommendedName>
</protein>
<dbReference type="InterPro" id="IPR017907">
    <property type="entry name" value="Znf_RING_CS"/>
</dbReference>
<evidence type="ECO:0000256" key="1">
    <source>
        <dbReference type="ARBA" id="ARBA00001798"/>
    </source>
</evidence>
<feature type="compositionally biased region" description="Basic and acidic residues" evidence="9">
    <location>
        <begin position="662"/>
        <end position="679"/>
    </location>
</feature>
<proteinExistence type="evidence at transcript level"/>
<dbReference type="GO" id="GO:0005886">
    <property type="term" value="C:plasma membrane"/>
    <property type="evidence" value="ECO:0007669"/>
    <property type="project" value="TreeGrafter"/>
</dbReference>
<dbReference type="SMART" id="SM00547">
    <property type="entry name" value="ZnF_RBZ"/>
    <property type="match status" value="1"/>
</dbReference>
<dbReference type="InterPro" id="IPR002867">
    <property type="entry name" value="IBR_dom"/>
</dbReference>
<dbReference type="SUPFAM" id="SSF90209">
    <property type="entry name" value="Ran binding protein zinc finger-like"/>
    <property type="match status" value="1"/>
</dbReference>
<dbReference type="AlphaFoldDB" id="A0A6A7FXV8"/>
<dbReference type="GO" id="GO:0008270">
    <property type="term" value="F:zinc ion binding"/>
    <property type="evidence" value="ECO:0007669"/>
    <property type="project" value="UniProtKB-KW"/>
</dbReference>
<evidence type="ECO:0000256" key="8">
    <source>
        <dbReference type="PROSITE-ProRule" id="PRU00322"/>
    </source>
</evidence>
<dbReference type="PROSITE" id="PS00518">
    <property type="entry name" value="ZF_RING_1"/>
    <property type="match status" value="1"/>
</dbReference>
<dbReference type="InterPro" id="IPR001841">
    <property type="entry name" value="Znf_RING"/>
</dbReference>
<dbReference type="PROSITE" id="PS50089">
    <property type="entry name" value="ZF_RING_2"/>
    <property type="match status" value="1"/>
</dbReference>
<dbReference type="PANTHER" id="PTHR45943:SF2">
    <property type="entry name" value="RING-TYPE DOMAIN-CONTAINING PROTEIN"/>
    <property type="match status" value="1"/>
</dbReference>
<evidence type="ECO:0000256" key="4">
    <source>
        <dbReference type="ARBA" id="ARBA00022723"/>
    </source>
</evidence>
<dbReference type="InterPro" id="IPR001876">
    <property type="entry name" value="Znf_RanBP2"/>
</dbReference>
<dbReference type="EC" id="2.3.2.31" evidence="2"/>
<keyword evidence="5 8" id="KW-0863">Zinc-finger</keyword>
<dbReference type="SMART" id="SM00184">
    <property type="entry name" value="RING"/>
    <property type="match status" value="2"/>
</dbReference>
<dbReference type="Gene3D" id="2.30.30.380">
    <property type="entry name" value="Zn-finger domain of Sec23/24"/>
    <property type="match status" value="1"/>
</dbReference>
<feature type="domain" description="RanBP2-type" evidence="11">
    <location>
        <begin position="2"/>
        <end position="31"/>
    </location>
</feature>
<feature type="compositionally biased region" description="Basic residues" evidence="9">
    <location>
        <begin position="680"/>
        <end position="698"/>
    </location>
</feature>
<dbReference type="InterPro" id="IPR036443">
    <property type="entry name" value="Znf_RanBP2_sf"/>
</dbReference>
<dbReference type="PROSITE" id="PS50199">
    <property type="entry name" value="ZF_RANBP2_2"/>
    <property type="match status" value="1"/>
</dbReference>
<dbReference type="GO" id="GO:0061630">
    <property type="term" value="F:ubiquitin protein ligase activity"/>
    <property type="evidence" value="ECO:0007669"/>
    <property type="project" value="UniProtKB-EC"/>
</dbReference>
<dbReference type="PANTHER" id="PTHR45943">
    <property type="entry name" value="E3 UBIQUITIN-PROTEIN LIGASE MYCBP2"/>
    <property type="match status" value="1"/>
</dbReference>
<accession>A0A6A7FXV8</accession>
<dbReference type="EMBL" id="IACT01004208">
    <property type="protein sequence ID" value="LAC23407.1"/>
    <property type="molecule type" value="mRNA"/>
</dbReference>
<dbReference type="SMART" id="SM00647">
    <property type="entry name" value="IBR"/>
    <property type="match status" value="1"/>
</dbReference>
<keyword evidence="7" id="KW-0862">Zinc</keyword>
<evidence type="ECO:0000256" key="6">
    <source>
        <dbReference type="ARBA" id="ARBA00022786"/>
    </source>
</evidence>
<evidence type="ECO:0000256" key="7">
    <source>
        <dbReference type="ARBA" id="ARBA00022833"/>
    </source>
</evidence>
<dbReference type="PROSITE" id="PS01358">
    <property type="entry name" value="ZF_RANBP2_1"/>
    <property type="match status" value="1"/>
</dbReference>
<sequence>MSEEQWSCGVCTFLNHPAIFECECCLSARPPPEDEEPVVRPPSPDPIILDPDEVTPIIIDDNPILFEDAQKPTPETVEYLSNLYGSAVSDKRVDGIQNLVKKMLKMEQFNFGNDPNWLMKADRTVVLQALQKAQRSSELICDLVNVAVRAEEASLDLQCSKCGASSVDAIIHVLESCQHAFCGLCIREYTLNLVDNLRCNDMKCLHPRCDGDLPTAVIQQTMMPNEFERYLAATMESFINCDSNDGGKFVKCPIEKCATVVNVVSQDNAVVPEKITVVGNDNLPISIESWLHYNQNRIRCRGCQENFCISCLAVPYHTGYNCDQFREYGAAKHCRFCTTQLSIQNTAPSLGKPALADVCTEDECIERRGQSCSTTLGCGHACGGVSDEKEHLPCLGEDCKDHAVPQLSGDLCCICYIEGLEQAPCIRLKCTHIFHRHCILSKINSKWPNVRITFGFLKCPLCPQIIEHPSLVDDPVISSLVQLYKKIQEKSLFRLKVDGLEDDDKLTNPASKWFKQPLEFAMNSFAYYNCFKCNQEYFGGRRDCEQNADAEKRPPEEFVCFDCADIKAAACTQGTHKEFHVYKCRFCCSTAVWFCWGTTHFCDGCHSDRPWDRAKWSRDKFKQCKGKHYCPLKVDHAPNGSEAECEDSLGCAMCMDEIRKREDENNQEKEIDDKLDGKKPKNKKKSESRKKKRMWSVF</sequence>
<organism evidence="12">
    <name type="scientific">Hirondellea gigas</name>
    <dbReference type="NCBI Taxonomy" id="1518452"/>
    <lineage>
        <taxon>Eukaryota</taxon>
        <taxon>Metazoa</taxon>
        <taxon>Ecdysozoa</taxon>
        <taxon>Arthropoda</taxon>
        <taxon>Crustacea</taxon>
        <taxon>Multicrustacea</taxon>
        <taxon>Malacostraca</taxon>
        <taxon>Eumalacostraca</taxon>
        <taxon>Peracarida</taxon>
        <taxon>Amphipoda</taxon>
        <taxon>Amphilochidea</taxon>
        <taxon>Lysianassida</taxon>
        <taxon>Lysianassidira</taxon>
        <taxon>Lysianassoidea</taxon>
        <taxon>Lysianassidae</taxon>
        <taxon>Hirondellea</taxon>
    </lineage>
</organism>
<comment type="catalytic activity">
    <reaction evidence="1">
        <text>[E2 ubiquitin-conjugating enzyme]-S-ubiquitinyl-L-cysteine + [acceptor protein]-L-lysine = [E2 ubiquitin-conjugating enzyme]-L-cysteine + [acceptor protein]-N(6)-ubiquitinyl-L-lysine.</text>
        <dbReference type="EC" id="2.3.2.31"/>
    </reaction>
</comment>
<evidence type="ECO:0000313" key="12">
    <source>
        <dbReference type="EMBL" id="LAC23407.1"/>
    </source>
</evidence>
<keyword evidence="4" id="KW-0479">Metal-binding</keyword>
<reference evidence="12" key="1">
    <citation type="submission" date="2017-11" db="EMBL/GenBank/DDBJ databases">
        <title>The sensing device of the deep-sea amphipod.</title>
        <authorList>
            <person name="Kobayashi H."/>
            <person name="Nagahama T."/>
            <person name="Arai W."/>
            <person name="Sasagawa Y."/>
            <person name="Umeda M."/>
            <person name="Hayashi T."/>
            <person name="Nikaido I."/>
            <person name="Watanabe H."/>
            <person name="Oguri K."/>
            <person name="Kitazato H."/>
            <person name="Fujioka K."/>
            <person name="Kido Y."/>
            <person name="Takami H."/>
        </authorList>
    </citation>
    <scope>NUCLEOTIDE SEQUENCE</scope>
    <source>
        <tissue evidence="12">Whole body</tissue>
    </source>
</reference>
<dbReference type="GO" id="GO:0005634">
    <property type="term" value="C:nucleus"/>
    <property type="evidence" value="ECO:0007669"/>
    <property type="project" value="TreeGrafter"/>
</dbReference>
<evidence type="ECO:0000256" key="5">
    <source>
        <dbReference type="ARBA" id="ARBA00022771"/>
    </source>
</evidence>
<evidence type="ECO:0000256" key="2">
    <source>
        <dbReference type="ARBA" id="ARBA00012251"/>
    </source>
</evidence>
<evidence type="ECO:0000259" key="11">
    <source>
        <dbReference type="PROSITE" id="PS50199"/>
    </source>
</evidence>
<dbReference type="SUPFAM" id="SSF57850">
    <property type="entry name" value="RING/U-box"/>
    <property type="match status" value="2"/>
</dbReference>
<name>A0A6A7FXV8_9CRUS</name>
<evidence type="ECO:0000256" key="3">
    <source>
        <dbReference type="ARBA" id="ARBA00017887"/>
    </source>
</evidence>
<feature type="region of interest" description="Disordered" evidence="9">
    <location>
        <begin position="662"/>
        <end position="698"/>
    </location>
</feature>
<dbReference type="Gene3D" id="3.30.40.10">
    <property type="entry name" value="Zinc/RING finger domain, C3HC4 (zinc finger)"/>
    <property type="match status" value="2"/>
</dbReference>
<evidence type="ECO:0000256" key="9">
    <source>
        <dbReference type="SAM" id="MobiDB-lite"/>
    </source>
</evidence>
<dbReference type="Pfam" id="PF01485">
    <property type="entry name" value="IBR"/>
    <property type="match status" value="1"/>
</dbReference>